<feature type="region of interest" description="Disordered" evidence="1">
    <location>
        <begin position="1"/>
        <end position="35"/>
    </location>
</feature>
<dbReference type="Proteomes" id="UP000245698">
    <property type="component" value="Unassembled WGS sequence"/>
</dbReference>
<organism evidence="2 3">
    <name type="scientific">Mesorhizobium delmotii</name>
    <dbReference type="NCBI Taxonomy" id="1631247"/>
    <lineage>
        <taxon>Bacteria</taxon>
        <taxon>Pseudomonadati</taxon>
        <taxon>Pseudomonadota</taxon>
        <taxon>Alphaproteobacteria</taxon>
        <taxon>Hyphomicrobiales</taxon>
        <taxon>Phyllobacteriaceae</taxon>
        <taxon>Mesorhizobium</taxon>
    </lineage>
</organism>
<protein>
    <submittedName>
        <fullName evidence="2">Uncharacterized protein</fullName>
    </submittedName>
</protein>
<feature type="region of interest" description="Disordered" evidence="1">
    <location>
        <begin position="95"/>
        <end position="125"/>
    </location>
</feature>
<evidence type="ECO:0000313" key="3">
    <source>
        <dbReference type="Proteomes" id="UP000245698"/>
    </source>
</evidence>
<dbReference type="EMBL" id="FUIG01000067">
    <property type="protein sequence ID" value="SJM34953.1"/>
    <property type="molecule type" value="Genomic_DNA"/>
</dbReference>
<dbReference type="AlphaFoldDB" id="A0A2P9AUV5"/>
<accession>A0A2P9AUV5</accession>
<keyword evidence="3" id="KW-1185">Reference proteome</keyword>
<evidence type="ECO:0000313" key="2">
    <source>
        <dbReference type="EMBL" id="SJM34953.1"/>
    </source>
</evidence>
<name>A0A2P9AUV5_9HYPH</name>
<sequence>MMLVMIAQAPPSSACSESQDARHGTGRRRTQRAPAIPKLSQLLKAEMAEQDVRVRSLSAQGDTVVRLELISGRRKLKADLTQGDREEARLAFEVTARKAQADPPPSLRTITTGHTTLPRGLAAAR</sequence>
<gene>
    <name evidence="2" type="ORF">BQ8482_570010</name>
</gene>
<reference evidence="3" key="1">
    <citation type="submission" date="2016-12" db="EMBL/GenBank/DDBJ databases">
        <authorList>
            <person name="Brunel B."/>
        </authorList>
    </citation>
    <scope>NUCLEOTIDE SEQUENCE [LARGE SCALE GENOMIC DNA]</scope>
</reference>
<evidence type="ECO:0000256" key="1">
    <source>
        <dbReference type="SAM" id="MobiDB-lite"/>
    </source>
</evidence>
<proteinExistence type="predicted"/>